<dbReference type="STRING" id="1121869.SAMN03084138_02944"/>
<accession>A0A1I5SP30</accession>
<dbReference type="InterPro" id="IPR039425">
    <property type="entry name" value="RNA_pol_sigma-70-like"/>
</dbReference>
<dbReference type="InterPro" id="IPR007627">
    <property type="entry name" value="RNA_pol_sigma70_r2"/>
</dbReference>
<feature type="domain" description="RNA polymerase sigma factor 70 region 4 type 2" evidence="7">
    <location>
        <begin position="123"/>
        <end position="174"/>
    </location>
</feature>
<dbReference type="GeneID" id="35870503"/>
<dbReference type="CDD" id="cd06171">
    <property type="entry name" value="Sigma70_r4"/>
    <property type="match status" value="1"/>
</dbReference>
<evidence type="ECO:0000259" key="6">
    <source>
        <dbReference type="Pfam" id="PF04542"/>
    </source>
</evidence>
<dbReference type="SUPFAM" id="SSF88946">
    <property type="entry name" value="Sigma2 domain of RNA polymerase sigma factors"/>
    <property type="match status" value="1"/>
</dbReference>
<dbReference type="PANTHER" id="PTHR43133">
    <property type="entry name" value="RNA POLYMERASE ECF-TYPE SIGMA FACTO"/>
    <property type="match status" value="1"/>
</dbReference>
<dbReference type="EMBL" id="FOWR01000022">
    <property type="protein sequence ID" value="SFP72401.1"/>
    <property type="molecule type" value="Genomic_DNA"/>
</dbReference>
<evidence type="ECO:0000259" key="7">
    <source>
        <dbReference type="Pfam" id="PF08281"/>
    </source>
</evidence>
<dbReference type="SUPFAM" id="SSF88659">
    <property type="entry name" value="Sigma3 and sigma4 domains of RNA polymerase sigma factors"/>
    <property type="match status" value="1"/>
</dbReference>
<dbReference type="GO" id="GO:0006352">
    <property type="term" value="P:DNA-templated transcription initiation"/>
    <property type="evidence" value="ECO:0007669"/>
    <property type="project" value="InterPro"/>
</dbReference>
<evidence type="ECO:0000256" key="3">
    <source>
        <dbReference type="ARBA" id="ARBA00023082"/>
    </source>
</evidence>
<keyword evidence="3" id="KW-0731">Sigma factor</keyword>
<evidence type="ECO:0000313" key="9">
    <source>
        <dbReference type="Proteomes" id="UP000182692"/>
    </source>
</evidence>
<dbReference type="Pfam" id="PF08281">
    <property type="entry name" value="Sigma70_r4_2"/>
    <property type="match status" value="1"/>
</dbReference>
<dbReference type="PANTHER" id="PTHR43133:SF62">
    <property type="entry name" value="RNA POLYMERASE SIGMA FACTOR SIGZ"/>
    <property type="match status" value="1"/>
</dbReference>
<reference evidence="8 9" key="1">
    <citation type="submission" date="2016-10" db="EMBL/GenBank/DDBJ databases">
        <authorList>
            <person name="de Groot N.N."/>
        </authorList>
    </citation>
    <scope>NUCLEOTIDE SEQUENCE [LARGE SCALE GENOMIC DNA]</scope>
    <source>
        <strain evidence="8 9">DSM 15893</strain>
    </source>
</reference>
<evidence type="ECO:0000256" key="2">
    <source>
        <dbReference type="ARBA" id="ARBA00023015"/>
    </source>
</evidence>
<dbReference type="InterPro" id="IPR036388">
    <property type="entry name" value="WH-like_DNA-bd_sf"/>
</dbReference>
<dbReference type="Pfam" id="PF04542">
    <property type="entry name" value="Sigma70_r2"/>
    <property type="match status" value="1"/>
</dbReference>
<feature type="region of interest" description="Disordered" evidence="5">
    <location>
        <begin position="95"/>
        <end position="121"/>
    </location>
</feature>
<dbReference type="AlphaFoldDB" id="A0A1I5SP30"/>
<comment type="similarity">
    <text evidence="1">Belongs to the sigma-70 factor family. ECF subfamily.</text>
</comment>
<evidence type="ECO:0000256" key="5">
    <source>
        <dbReference type="SAM" id="MobiDB-lite"/>
    </source>
</evidence>
<sequence>MSVDKQQLTSLLSRIALRDREAFEALYALTNARLFSLVKSIVKDDQLAADLLQEGFLKLWFSSKRHPVEHPWAWICQIMRNLAIDELRQRRRRQQNDADPTFLSQEMVADDSPSSTNTNEPQRLDLCLEALPYEKRNVIVLAYQHGMTHQEIVAYTNSPLGTVKSWIRRGLQELKRCLTE</sequence>
<dbReference type="OrthoDB" id="9784272at2"/>
<dbReference type="Gene3D" id="1.10.1740.10">
    <property type="match status" value="1"/>
</dbReference>
<evidence type="ECO:0000256" key="4">
    <source>
        <dbReference type="ARBA" id="ARBA00023163"/>
    </source>
</evidence>
<dbReference type="Proteomes" id="UP000182692">
    <property type="component" value="Unassembled WGS sequence"/>
</dbReference>
<organism evidence="8 9">
    <name type="scientific">Enterovibrio norvegicus DSM 15893</name>
    <dbReference type="NCBI Taxonomy" id="1121869"/>
    <lineage>
        <taxon>Bacteria</taxon>
        <taxon>Pseudomonadati</taxon>
        <taxon>Pseudomonadota</taxon>
        <taxon>Gammaproteobacteria</taxon>
        <taxon>Vibrionales</taxon>
        <taxon>Vibrionaceae</taxon>
        <taxon>Enterovibrio</taxon>
    </lineage>
</organism>
<protein>
    <submittedName>
        <fullName evidence="8">RNA polymerase sigma-70 factor, ECF subfamily</fullName>
    </submittedName>
</protein>
<dbReference type="Gene3D" id="1.10.10.10">
    <property type="entry name" value="Winged helix-like DNA-binding domain superfamily/Winged helix DNA-binding domain"/>
    <property type="match status" value="1"/>
</dbReference>
<keyword evidence="2" id="KW-0805">Transcription regulation</keyword>
<keyword evidence="4" id="KW-0804">Transcription</keyword>
<name>A0A1I5SP30_9GAMM</name>
<dbReference type="RefSeq" id="WP_017015038.1">
    <property type="nucleotide sequence ID" value="NZ_FOWR01000022.1"/>
</dbReference>
<proteinExistence type="inferred from homology"/>
<dbReference type="InterPro" id="IPR013325">
    <property type="entry name" value="RNA_pol_sigma_r2"/>
</dbReference>
<gene>
    <name evidence="8" type="ORF">SAMN03084138_02944</name>
</gene>
<dbReference type="GO" id="GO:0003677">
    <property type="term" value="F:DNA binding"/>
    <property type="evidence" value="ECO:0007669"/>
    <property type="project" value="InterPro"/>
</dbReference>
<dbReference type="InterPro" id="IPR013324">
    <property type="entry name" value="RNA_pol_sigma_r3/r4-like"/>
</dbReference>
<feature type="domain" description="RNA polymerase sigma-70 region 2" evidence="6">
    <location>
        <begin position="32"/>
        <end position="93"/>
    </location>
</feature>
<dbReference type="NCBIfam" id="TIGR02937">
    <property type="entry name" value="sigma70-ECF"/>
    <property type="match status" value="1"/>
</dbReference>
<dbReference type="InterPro" id="IPR013249">
    <property type="entry name" value="RNA_pol_sigma70_r4_t2"/>
</dbReference>
<dbReference type="InterPro" id="IPR014284">
    <property type="entry name" value="RNA_pol_sigma-70_dom"/>
</dbReference>
<feature type="compositionally biased region" description="Polar residues" evidence="5">
    <location>
        <begin position="112"/>
        <end position="121"/>
    </location>
</feature>
<evidence type="ECO:0000313" key="8">
    <source>
        <dbReference type="EMBL" id="SFP72401.1"/>
    </source>
</evidence>
<dbReference type="GO" id="GO:0016987">
    <property type="term" value="F:sigma factor activity"/>
    <property type="evidence" value="ECO:0007669"/>
    <property type="project" value="UniProtKB-KW"/>
</dbReference>
<evidence type="ECO:0000256" key="1">
    <source>
        <dbReference type="ARBA" id="ARBA00010641"/>
    </source>
</evidence>